<feature type="domain" description="SpoVT-AbrB" evidence="2">
    <location>
        <begin position="6"/>
        <end position="52"/>
    </location>
</feature>
<dbReference type="NCBIfam" id="TIGR01439">
    <property type="entry name" value="lp_hng_hel_AbrB"/>
    <property type="match status" value="1"/>
</dbReference>
<protein>
    <submittedName>
        <fullName evidence="3">AbrB family transcriptional regulator</fullName>
    </submittedName>
</protein>
<keyword evidence="4" id="KW-1185">Reference proteome</keyword>
<comment type="caution">
    <text evidence="3">The sequence shown here is derived from an EMBL/GenBank/DDBJ whole genome shotgun (WGS) entry which is preliminary data.</text>
</comment>
<dbReference type="SUPFAM" id="SSF89447">
    <property type="entry name" value="AbrB/MazE/MraZ-like"/>
    <property type="match status" value="1"/>
</dbReference>
<dbReference type="AlphaFoldDB" id="A0A919YX48"/>
<dbReference type="EMBL" id="BOSE01000008">
    <property type="protein sequence ID" value="GIP18393.1"/>
    <property type="molecule type" value="Genomic_DNA"/>
</dbReference>
<dbReference type="InterPro" id="IPR037914">
    <property type="entry name" value="SpoVT-AbrB_sf"/>
</dbReference>
<dbReference type="InterPro" id="IPR052731">
    <property type="entry name" value="B_subtilis_Trans_State_Reg"/>
</dbReference>
<accession>A0A919YX48</accession>
<keyword evidence="1" id="KW-0238">DNA-binding</keyword>
<dbReference type="SMART" id="SM00966">
    <property type="entry name" value="SpoVT_AbrB"/>
    <property type="match status" value="1"/>
</dbReference>
<dbReference type="PANTHER" id="PTHR36432">
    <property type="match status" value="1"/>
</dbReference>
<name>A0A919YX48_9BACL</name>
<evidence type="ECO:0000313" key="4">
    <source>
        <dbReference type="Proteomes" id="UP000683139"/>
    </source>
</evidence>
<evidence type="ECO:0000259" key="2">
    <source>
        <dbReference type="PROSITE" id="PS51740"/>
    </source>
</evidence>
<dbReference type="Pfam" id="PF04014">
    <property type="entry name" value="MazE_antitoxin"/>
    <property type="match status" value="1"/>
</dbReference>
<evidence type="ECO:0000313" key="3">
    <source>
        <dbReference type="EMBL" id="GIP18393.1"/>
    </source>
</evidence>
<dbReference type="RefSeq" id="WP_246563789.1">
    <property type="nucleotide sequence ID" value="NZ_BOSE01000008.1"/>
</dbReference>
<proteinExistence type="predicted"/>
<organism evidence="3 4">
    <name type="scientific">Paenibacillus montaniterrae</name>
    <dbReference type="NCBI Taxonomy" id="429341"/>
    <lineage>
        <taxon>Bacteria</taxon>
        <taxon>Bacillati</taxon>
        <taxon>Bacillota</taxon>
        <taxon>Bacilli</taxon>
        <taxon>Bacillales</taxon>
        <taxon>Paenibacillaceae</taxon>
        <taxon>Paenibacillus</taxon>
    </lineage>
</organism>
<dbReference type="PANTHER" id="PTHR36432:SF4">
    <property type="entry name" value="TRANSITION STATE REGULATOR ABH-RELATED"/>
    <property type="match status" value="1"/>
</dbReference>
<evidence type="ECO:0000256" key="1">
    <source>
        <dbReference type="PROSITE-ProRule" id="PRU01076"/>
    </source>
</evidence>
<dbReference type="GO" id="GO:0003677">
    <property type="term" value="F:DNA binding"/>
    <property type="evidence" value="ECO:0007669"/>
    <property type="project" value="UniProtKB-UniRule"/>
</dbReference>
<dbReference type="InterPro" id="IPR007159">
    <property type="entry name" value="SpoVT-AbrB_dom"/>
</dbReference>
<dbReference type="Gene3D" id="2.10.260.10">
    <property type="match status" value="1"/>
</dbReference>
<reference evidence="3" key="1">
    <citation type="submission" date="2021-03" db="EMBL/GenBank/DDBJ databases">
        <title>Antimicrobial resistance genes in bacteria isolated from Japanese honey, and their potential for conferring macrolide and lincosamide resistance in the American foulbrood pathogen Paenibacillus larvae.</title>
        <authorList>
            <person name="Okamoto M."/>
            <person name="Kumagai M."/>
            <person name="Kanamori H."/>
            <person name="Takamatsu D."/>
        </authorList>
    </citation>
    <scope>NUCLEOTIDE SEQUENCE</scope>
    <source>
        <strain evidence="3">J40TS1</strain>
    </source>
</reference>
<dbReference type="PROSITE" id="PS51740">
    <property type="entry name" value="SPOVT_ABRB"/>
    <property type="match status" value="1"/>
</dbReference>
<sequence length="85" mass="9421">MIRSKGIVRKVDGLGRIVIPVEMRRVFGIKEGDSIEIFSDSEQRIMMSKYVPGCVICGSVDQLQPALDKQLCKPCGVKIARSVKL</sequence>
<gene>
    <name evidence="3" type="ORF">J40TS1_40350</name>
</gene>
<dbReference type="Proteomes" id="UP000683139">
    <property type="component" value="Unassembled WGS sequence"/>
</dbReference>